<evidence type="ECO:0000313" key="1">
    <source>
        <dbReference type="EMBL" id="KAK3947488.1"/>
    </source>
</evidence>
<evidence type="ECO:0000313" key="2">
    <source>
        <dbReference type="Proteomes" id="UP001303222"/>
    </source>
</evidence>
<gene>
    <name evidence="1" type="ORF">QBC32DRAFT_374264</name>
</gene>
<organism evidence="1 2">
    <name type="scientific">Pseudoneurospora amorphoporcata</name>
    <dbReference type="NCBI Taxonomy" id="241081"/>
    <lineage>
        <taxon>Eukaryota</taxon>
        <taxon>Fungi</taxon>
        <taxon>Dikarya</taxon>
        <taxon>Ascomycota</taxon>
        <taxon>Pezizomycotina</taxon>
        <taxon>Sordariomycetes</taxon>
        <taxon>Sordariomycetidae</taxon>
        <taxon>Sordariales</taxon>
        <taxon>Sordariaceae</taxon>
        <taxon>Pseudoneurospora</taxon>
    </lineage>
</organism>
<dbReference type="AlphaFoldDB" id="A0AAN6NMC8"/>
<name>A0AAN6NMC8_9PEZI</name>
<keyword evidence="2" id="KW-1185">Reference proteome</keyword>
<sequence>MCQGRIISYYCLSALRGNPNCPCSRLASRSRGGRSIPAWMCYFDMGTAQCCGRHSRSLSCGDCPYNTYGRRGDRCSVYVHLGKNLCPACKGGRAEEGRMMRDMERLREEDQFGAAEDVDVLMREFERMGF</sequence>
<comment type="caution">
    <text evidence="1">The sequence shown here is derived from an EMBL/GenBank/DDBJ whole genome shotgun (WGS) entry which is preliminary data.</text>
</comment>
<proteinExistence type="predicted"/>
<dbReference type="EMBL" id="MU859345">
    <property type="protein sequence ID" value="KAK3947488.1"/>
    <property type="molecule type" value="Genomic_DNA"/>
</dbReference>
<protein>
    <submittedName>
        <fullName evidence="1">Uncharacterized protein</fullName>
    </submittedName>
</protein>
<reference evidence="1" key="1">
    <citation type="journal article" date="2023" name="Mol. Phylogenet. Evol.">
        <title>Genome-scale phylogeny and comparative genomics of the fungal order Sordariales.</title>
        <authorList>
            <person name="Hensen N."/>
            <person name="Bonometti L."/>
            <person name="Westerberg I."/>
            <person name="Brannstrom I.O."/>
            <person name="Guillou S."/>
            <person name="Cros-Aarteil S."/>
            <person name="Calhoun S."/>
            <person name="Haridas S."/>
            <person name="Kuo A."/>
            <person name="Mondo S."/>
            <person name="Pangilinan J."/>
            <person name="Riley R."/>
            <person name="LaButti K."/>
            <person name="Andreopoulos B."/>
            <person name="Lipzen A."/>
            <person name="Chen C."/>
            <person name="Yan M."/>
            <person name="Daum C."/>
            <person name="Ng V."/>
            <person name="Clum A."/>
            <person name="Steindorff A."/>
            <person name="Ohm R.A."/>
            <person name="Martin F."/>
            <person name="Silar P."/>
            <person name="Natvig D.O."/>
            <person name="Lalanne C."/>
            <person name="Gautier V."/>
            <person name="Ament-Velasquez S.L."/>
            <person name="Kruys A."/>
            <person name="Hutchinson M.I."/>
            <person name="Powell A.J."/>
            <person name="Barry K."/>
            <person name="Miller A.N."/>
            <person name="Grigoriev I.V."/>
            <person name="Debuchy R."/>
            <person name="Gladieux P."/>
            <person name="Hiltunen Thoren M."/>
            <person name="Johannesson H."/>
        </authorList>
    </citation>
    <scope>NUCLEOTIDE SEQUENCE</scope>
    <source>
        <strain evidence="1">CBS 626.80</strain>
    </source>
</reference>
<dbReference type="Proteomes" id="UP001303222">
    <property type="component" value="Unassembled WGS sequence"/>
</dbReference>
<reference evidence="1" key="2">
    <citation type="submission" date="2023-06" db="EMBL/GenBank/DDBJ databases">
        <authorList>
            <consortium name="Lawrence Berkeley National Laboratory"/>
            <person name="Mondo S.J."/>
            <person name="Hensen N."/>
            <person name="Bonometti L."/>
            <person name="Westerberg I."/>
            <person name="Brannstrom I.O."/>
            <person name="Guillou S."/>
            <person name="Cros-Aarteil S."/>
            <person name="Calhoun S."/>
            <person name="Haridas S."/>
            <person name="Kuo A."/>
            <person name="Pangilinan J."/>
            <person name="Riley R."/>
            <person name="Labutti K."/>
            <person name="Andreopoulos B."/>
            <person name="Lipzen A."/>
            <person name="Chen C."/>
            <person name="Yanf M."/>
            <person name="Daum C."/>
            <person name="Ng V."/>
            <person name="Clum A."/>
            <person name="Steindorff A."/>
            <person name="Ohm R."/>
            <person name="Martin F."/>
            <person name="Silar P."/>
            <person name="Natvig D."/>
            <person name="Lalanne C."/>
            <person name="Gautier V."/>
            <person name="Ament-Velasquez S.L."/>
            <person name="Kruys A."/>
            <person name="Hutchinson M.I."/>
            <person name="Powell A.J."/>
            <person name="Barry K."/>
            <person name="Miller A.N."/>
            <person name="Grigoriev I.V."/>
            <person name="Debuchy R."/>
            <person name="Gladieux P."/>
            <person name="Thoren M.H."/>
            <person name="Johannesson H."/>
        </authorList>
    </citation>
    <scope>NUCLEOTIDE SEQUENCE</scope>
    <source>
        <strain evidence="1">CBS 626.80</strain>
    </source>
</reference>
<accession>A0AAN6NMC8</accession>